<dbReference type="SUPFAM" id="SSF51445">
    <property type="entry name" value="(Trans)glycosidases"/>
    <property type="match status" value="1"/>
</dbReference>
<dbReference type="PANTHER" id="PTHR46323">
    <property type="entry name" value="BETA-GALACTOSIDASE"/>
    <property type="match status" value="1"/>
</dbReference>
<dbReference type="PROSITE" id="PS00608">
    <property type="entry name" value="GLYCOSYL_HYDROL_F2_2"/>
    <property type="match status" value="1"/>
</dbReference>
<evidence type="ECO:0000256" key="7">
    <source>
        <dbReference type="RuleBase" id="RU361154"/>
    </source>
</evidence>
<dbReference type="SUPFAM" id="SSF49303">
    <property type="entry name" value="beta-Galactosidase/glucuronidase domain"/>
    <property type="match status" value="2"/>
</dbReference>
<dbReference type="InterPro" id="IPR006102">
    <property type="entry name" value="Ig-like_GH2"/>
</dbReference>
<dbReference type="AlphaFoldDB" id="A0A420EAA6"/>
<gene>
    <name evidence="9" type="ORF">D6851_16460</name>
</gene>
<comment type="caution">
    <text evidence="9">The sequence shown here is derived from an EMBL/GenBank/DDBJ whole genome shotgun (WGS) entry which is preliminary data.</text>
</comment>
<dbReference type="Gene3D" id="2.60.40.10">
    <property type="entry name" value="Immunoglobulins"/>
    <property type="match status" value="2"/>
</dbReference>
<dbReference type="InterPro" id="IPR017853">
    <property type="entry name" value="GH"/>
</dbReference>
<dbReference type="Pfam" id="PF02836">
    <property type="entry name" value="Glyco_hydro_2_C"/>
    <property type="match status" value="1"/>
</dbReference>
<evidence type="ECO:0000313" key="10">
    <source>
        <dbReference type="Proteomes" id="UP000284395"/>
    </source>
</evidence>
<reference evidence="9 10" key="1">
    <citation type="submission" date="2018-09" db="EMBL/GenBank/DDBJ databases">
        <title>Altererythrobacter spongiae sp. nov., isolated from a marine sponge.</title>
        <authorList>
            <person name="Zhuang L."/>
            <person name="Luo L."/>
        </authorList>
    </citation>
    <scope>NUCLEOTIDE SEQUENCE [LARGE SCALE GENOMIC DNA]</scope>
    <source>
        <strain evidence="9 10">HN-Y73</strain>
    </source>
</reference>
<dbReference type="GO" id="GO:0004565">
    <property type="term" value="F:beta-galactosidase activity"/>
    <property type="evidence" value="ECO:0007669"/>
    <property type="project" value="UniProtKB-EC"/>
</dbReference>
<accession>A0A420EAA6</accession>
<name>A0A420EAA6_9SPHN</name>
<evidence type="ECO:0000256" key="4">
    <source>
        <dbReference type="ARBA" id="ARBA00022801"/>
    </source>
</evidence>
<dbReference type="InterPro" id="IPR011013">
    <property type="entry name" value="Gal_mutarotase_sf_dom"/>
</dbReference>
<dbReference type="PANTHER" id="PTHR46323:SF2">
    <property type="entry name" value="BETA-GALACTOSIDASE"/>
    <property type="match status" value="1"/>
</dbReference>
<dbReference type="SMART" id="SM01038">
    <property type="entry name" value="Bgal_small_N"/>
    <property type="match status" value="1"/>
</dbReference>
<evidence type="ECO:0000256" key="1">
    <source>
        <dbReference type="ARBA" id="ARBA00001412"/>
    </source>
</evidence>
<dbReference type="PRINTS" id="PR00132">
    <property type="entry name" value="GLHYDRLASE2"/>
</dbReference>
<evidence type="ECO:0000256" key="5">
    <source>
        <dbReference type="ARBA" id="ARBA00023295"/>
    </source>
</evidence>
<dbReference type="InterPro" id="IPR023232">
    <property type="entry name" value="Glyco_hydro_2_AS"/>
</dbReference>
<evidence type="ECO:0000256" key="3">
    <source>
        <dbReference type="ARBA" id="ARBA00012756"/>
    </source>
</evidence>
<evidence type="ECO:0000259" key="8">
    <source>
        <dbReference type="SMART" id="SM01038"/>
    </source>
</evidence>
<dbReference type="Pfam" id="PF00703">
    <property type="entry name" value="Glyco_hydro_2"/>
    <property type="match status" value="1"/>
</dbReference>
<keyword evidence="4 7" id="KW-0378">Hydrolase</keyword>
<dbReference type="Pfam" id="PF16353">
    <property type="entry name" value="LacZ_4"/>
    <property type="match status" value="1"/>
</dbReference>
<dbReference type="GO" id="GO:0009341">
    <property type="term" value="C:beta-galactosidase complex"/>
    <property type="evidence" value="ECO:0007669"/>
    <property type="project" value="InterPro"/>
</dbReference>
<dbReference type="InterPro" id="IPR006103">
    <property type="entry name" value="Glyco_hydro_2_cat"/>
</dbReference>
<feature type="domain" description="Beta galactosidase small chain/" evidence="8">
    <location>
        <begin position="781"/>
        <end position="1060"/>
    </location>
</feature>
<evidence type="ECO:0000256" key="6">
    <source>
        <dbReference type="ARBA" id="ARBA00032230"/>
    </source>
</evidence>
<dbReference type="EMBL" id="RAPF01000014">
    <property type="protein sequence ID" value="RKF17618.1"/>
    <property type="molecule type" value="Genomic_DNA"/>
</dbReference>
<comment type="similarity">
    <text evidence="2 7">Belongs to the glycosyl hydrolase 2 family.</text>
</comment>
<dbReference type="InterPro" id="IPR008979">
    <property type="entry name" value="Galactose-bd-like_sf"/>
</dbReference>
<dbReference type="InterPro" id="IPR023230">
    <property type="entry name" value="Glyco_hydro_2_CS"/>
</dbReference>
<dbReference type="InterPro" id="IPR004199">
    <property type="entry name" value="B-gal_small/dom_5"/>
</dbReference>
<dbReference type="Proteomes" id="UP000284395">
    <property type="component" value="Unassembled WGS sequence"/>
</dbReference>
<dbReference type="PROSITE" id="PS00719">
    <property type="entry name" value="GLYCOSYL_HYDROL_F2_1"/>
    <property type="match status" value="1"/>
</dbReference>
<dbReference type="InterPro" id="IPR036156">
    <property type="entry name" value="Beta-gal/glucu_dom_sf"/>
</dbReference>
<dbReference type="SUPFAM" id="SSF74650">
    <property type="entry name" value="Galactose mutarotase-like"/>
    <property type="match status" value="1"/>
</dbReference>
<dbReference type="GO" id="GO:0005990">
    <property type="term" value="P:lactose catabolic process"/>
    <property type="evidence" value="ECO:0007669"/>
    <property type="project" value="TreeGrafter"/>
</dbReference>
<dbReference type="Pfam" id="PF02837">
    <property type="entry name" value="Glyco_hydro_2_N"/>
    <property type="match status" value="1"/>
</dbReference>
<dbReference type="EC" id="3.2.1.23" evidence="3 7"/>
<dbReference type="Gene3D" id="2.60.120.260">
    <property type="entry name" value="Galactose-binding domain-like"/>
    <property type="match status" value="1"/>
</dbReference>
<sequence length="1071" mass="119687">MDMGHIFRGLSAAVTLSVASAAIGQDPQVQAVQIDASRPDWENPSVFSVNTLPPRATGFPFETRAQALKGRQQDSERFLSLNGLWKFSFSPNADKRPVGYEKPGYDVSGWDSIKVPADWQAEGYGQARYNNWKYPFPANRPLIPHETNPVGSYRRSFTLPADWSGKEVILHIGAAGSAYYVWVNGRKVGYAQDSKLPSEFDVTPYLQPGDNVVAIQVFRWSDGSYLEDQDFWRVSGIERDVFLMAVPPVRVRDFFAHAGIDTSYRKGELAVDLAITPGQAVEARIVVMDGEKAILTRTASVPANTSERNVRLAGELPAIAPWTAETPNLYRLLVELEDKQGRLIQSTPSHIGFRTIAMENGQVTVNGRPIMIRGVNRHEHDPETFHVMSRESMERDIRLMKQNNVNALRTAHYPNDPYLYELADRYGLYVMDEANIESHAYMAHGNAVPDKRSYYQLGFDPAWRDAHISRVTNMLERDKNHPSIIFWSLGNEAGIGPTFEAAAKAVKSRDPDRLVSYLGWGPLPPGDHRPNWYADIYAPMYDPAAKMEDYATNWTYQQPMIQCEYAHMMGNSGGDLKEYWDTIYAHPETLQGGFIWDWVDQSMYGYTEDGRRYWADGSEYGPNPGGDIEFGDGLLQSDRTPNPALYELRKVMEPVQFTRFDPATGHVELHNRQDFADLSHFTFDWQLLENGRVVAEGPFTVPKIEAREEAGIALPLPDYPRRKNAEYFITLRAHAKAGAIPAVDAGTVIAWEQFALEVPQPSLVQGNGRSVVLEQHGGSVSFRASGAVLTLDRQNGLIASYTKDGCVLVQGGAPNFWRAVTDPDRGTGTAKQLAAWKAMSEQRRLTGFALRPAGNGGQEAVIDFALGADTSEGPAATFRSIYHMASDGSVTISNMFHPVDETLPPPFRIGLIFTFPESFDDLAWYGRGPHESYVDRKSSAAIGLWRSALADQAHDYIRPQETGNKVGVRWMDISGSGYGFRIEGKRPLMMNALSLPYSDLYRREPGTWKSTDIYPHDHGTLLVDAAQRGVGGNNQWSDLGKPLPQYRTRLEDTAFIIRLLPKRGEIETGRP</sequence>
<dbReference type="OrthoDB" id="9758603at2"/>
<dbReference type="SUPFAM" id="SSF49785">
    <property type="entry name" value="Galactose-binding domain-like"/>
    <property type="match status" value="1"/>
</dbReference>
<organism evidence="9 10">
    <name type="scientific">Altericroceibacterium spongiae</name>
    <dbReference type="NCBI Taxonomy" id="2320269"/>
    <lineage>
        <taxon>Bacteria</taxon>
        <taxon>Pseudomonadati</taxon>
        <taxon>Pseudomonadota</taxon>
        <taxon>Alphaproteobacteria</taxon>
        <taxon>Sphingomonadales</taxon>
        <taxon>Erythrobacteraceae</taxon>
        <taxon>Altericroceibacterium</taxon>
    </lineage>
</organism>
<dbReference type="Gene3D" id="3.20.20.80">
    <property type="entry name" value="Glycosidases"/>
    <property type="match status" value="1"/>
</dbReference>
<dbReference type="Pfam" id="PF02929">
    <property type="entry name" value="Bgal_small_N"/>
    <property type="match status" value="1"/>
</dbReference>
<proteinExistence type="inferred from homology"/>
<dbReference type="InterPro" id="IPR013783">
    <property type="entry name" value="Ig-like_fold"/>
</dbReference>
<evidence type="ECO:0000313" key="9">
    <source>
        <dbReference type="EMBL" id="RKF17618.1"/>
    </source>
</evidence>
<dbReference type="InterPro" id="IPR032312">
    <property type="entry name" value="LacZ_4"/>
</dbReference>
<dbReference type="GO" id="GO:0030246">
    <property type="term" value="F:carbohydrate binding"/>
    <property type="evidence" value="ECO:0007669"/>
    <property type="project" value="InterPro"/>
</dbReference>
<comment type="catalytic activity">
    <reaction evidence="1 7">
        <text>Hydrolysis of terminal non-reducing beta-D-galactose residues in beta-D-galactosides.</text>
        <dbReference type="EC" id="3.2.1.23"/>
    </reaction>
</comment>
<evidence type="ECO:0000256" key="2">
    <source>
        <dbReference type="ARBA" id="ARBA00007401"/>
    </source>
</evidence>
<dbReference type="InterPro" id="IPR014718">
    <property type="entry name" value="GH-type_carb-bd"/>
</dbReference>
<protein>
    <recommendedName>
        <fullName evidence="3 7">Beta-galactosidase</fullName>
        <ecNumber evidence="3 7">3.2.1.23</ecNumber>
    </recommendedName>
    <alternativeName>
        <fullName evidence="6 7">Lactase</fullName>
    </alternativeName>
</protein>
<dbReference type="InterPro" id="IPR006101">
    <property type="entry name" value="Glyco_hydro_2"/>
</dbReference>
<dbReference type="InterPro" id="IPR006104">
    <property type="entry name" value="Glyco_hydro_2_N"/>
</dbReference>
<dbReference type="InterPro" id="IPR050347">
    <property type="entry name" value="Bact_Beta-galactosidase"/>
</dbReference>
<keyword evidence="10" id="KW-1185">Reference proteome</keyword>
<dbReference type="Gene3D" id="2.70.98.10">
    <property type="match status" value="1"/>
</dbReference>
<keyword evidence="5 7" id="KW-0326">Glycosidase</keyword>